<protein>
    <recommendedName>
        <fullName evidence="4">TspB protein</fullName>
    </recommendedName>
</protein>
<sequence length="336" mass="34754">MSSSGGGDINIGGGSGLYTVDGCAYSCGSNPAKWDGNHTYGQTLECKGLGVTPEEAEAGEAGPADLNCATDSSGKEICSDPDNPSCVTIDGISTCPSEGAICDELNGDLGCIDPAEEGCAYRNGKKECYDIFGQYIEHDSPDHPNNGGNMDGDTSNDMTDPRPEGEGGDPNNQPGDSTGEGGEATEGTAKESLEQQKIGNEKLDGIEESTGNIDEAIEAALDASRGDGTALKNGIDDAISNAGDSAVGDLDEHIDGIDSPAPMNEGDLGAIENNVTNLFAGSMQCRDLVFGTDEISYTITCNDMSMIRDMLGFLLYGFTVIRLFNVALRPAAKGTP</sequence>
<gene>
    <name evidence="2" type="ORF">SAMN05216429_106129</name>
</gene>
<organism evidence="2 3">
    <name type="scientific">Marinobacter persicus</name>
    <dbReference type="NCBI Taxonomy" id="930118"/>
    <lineage>
        <taxon>Bacteria</taxon>
        <taxon>Pseudomonadati</taxon>
        <taxon>Pseudomonadota</taxon>
        <taxon>Gammaproteobacteria</taxon>
        <taxon>Pseudomonadales</taxon>
        <taxon>Marinobacteraceae</taxon>
        <taxon>Marinobacter</taxon>
    </lineage>
</organism>
<evidence type="ECO:0000256" key="1">
    <source>
        <dbReference type="SAM" id="MobiDB-lite"/>
    </source>
</evidence>
<feature type="compositionally biased region" description="Basic and acidic residues" evidence="1">
    <location>
        <begin position="188"/>
        <end position="205"/>
    </location>
</feature>
<evidence type="ECO:0000313" key="2">
    <source>
        <dbReference type="EMBL" id="SFJ82418.1"/>
    </source>
</evidence>
<dbReference type="Proteomes" id="UP000199445">
    <property type="component" value="Unassembled WGS sequence"/>
</dbReference>
<evidence type="ECO:0000313" key="3">
    <source>
        <dbReference type="Proteomes" id="UP000199445"/>
    </source>
</evidence>
<name>A0A1I3UFZ3_9GAMM</name>
<proteinExistence type="predicted"/>
<feature type="region of interest" description="Disordered" evidence="1">
    <location>
        <begin position="139"/>
        <end position="206"/>
    </location>
</feature>
<feature type="compositionally biased region" description="Polar residues" evidence="1">
    <location>
        <begin position="146"/>
        <end position="158"/>
    </location>
</feature>
<reference evidence="2 3" key="1">
    <citation type="submission" date="2016-10" db="EMBL/GenBank/DDBJ databases">
        <authorList>
            <person name="de Groot N.N."/>
        </authorList>
    </citation>
    <scope>NUCLEOTIDE SEQUENCE [LARGE SCALE GENOMIC DNA]</scope>
    <source>
        <strain evidence="2 3">IBRC-M 10445</strain>
    </source>
</reference>
<keyword evidence="3" id="KW-1185">Reference proteome</keyword>
<accession>A0A1I3UFZ3</accession>
<dbReference type="AlphaFoldDB" id="A0A1I3UFZ3"/>
<evidence type="ECO:0008006" key="4">
    <source>
        <dbReference type="Google" id="ProtNLM"/>
    </source>
</evidence>
<dbReference type="EMBL" id="FOSC01000006">
    <property type="protein sequence ID" value="SFJ82418.1"/>
    <property type="molecule type" value="Genomic_DNA"/>
</dbReference>